<evidence type="ECO:0000313" key="2">
    <source>
        <dbReference type="EMBL" id="UXX84557.1"/>
    </source>
</evidence>
<dbReference type="InterPro" id="IPR008407">
    <property type="entry name" value="Brnchd-chn_aa_trnsp_AzlD"/>
</dbReference>
<dbReference type="EMBL" id="CP106738">
    <property type="protein sequence ID" value="UXX84557.1"/>
    <property type="molecule type" value="Genomic_DNA"/>
</dbReference>
<name>A0ABY6DEH1_9RHOB</name>
<keyword evidence="3" id="KW-1185">Reference proteome</keyword>
<feature type="transmembrane region" description="Helical" evidence="1">
    <location>
        <begin position="42"/>
        <end position="60"/>
    </location>
</feature>
<sequence length="111" mass="11782">MIDKTTLWLVILALGGGSYLLRFVFIGLVGDRPLPAWLLRHLRYTAVAVLPALIAPMVLWPPATGGQIDLPRLAAALAAIIVAWKTRSVIGSVLAGGGTLYLGLWLAGLNL</sequence>
<feature type="transmembrane region" description="Helical" evidence="1">
    <location>
        <begin position="6"/>
        <end position="30"/>
    </location>
</feature>
<accession>A0ABY6DEH1</accession>
<dbReference type="Proteomes" id="UP001064087">
    <property type="component" value="Chromosome"/>
</dbReference>
<evidence type="ECO:0000313" key="3">
    <source>
        <dbReference type="Proteomes" id="UP001064087"/>
    </source>
</evidence>
<dbReference type="RefSeq" id="WP_263048771.1">
    <property type="nucleotide sequence ID" value="NZ_CP106738.1"/>
</dbReference>
<evidence type="ECO:0000256" key="1">
    <source>
        <dbReference type="SAM" id="Phobius"/>
    </source>
</evidence>
<reference evidence="2" key="1">
    <citation type="submission" date="2022-10" db="EMBL/GenBank/DDBJ databases">
        <title>Roseovarius pelagicus sp. nov., isolated from Arctic seawater.</title>
        <authorList>
            <person name="Hong Y.W."/>
            <person name="Hwang C.Y."/>
        </authorList>
    </citation>
    <scope>NUCLEOTIDE SEQUENCE</scope>
    <source>
        <strain evidence="2">HL-MP18</strain>
    </source>
</reference>
<feature type="transmembrane region" description="Helical" evidence="1">
    <location>
        <begin position="89"/>
        <end position="108"/>
    </location>
</feature>
<dbReference type="Pfam" id="PF05437">
    <property type="entry name" value="AzlD"/>
    <property type="match status" value="1"/>
</dbReference>
<keyword evidence="1" id="KW-1133">Transmembrane helix</keyword>
<keyword evidence="1" id="KW-0472">Membrane</keyword>
<protein>
    <submittedName>
        <fullName evidence="2">AzlD domain-containing protein</fullName>
    </submittedName>
</protein>
<gene>
    <name evidence="2" type="ORF">N7U68_07935</name>
</gene>
<proteinExistence type="predicted"/>
<keyword evidence="1" id="KW-0812">Transmembrane</keyword>
<organism evidence="2 3">
    <name type="scientific">Roseovarius pelagicus</name>
    <dbReference type="NCBI Taxonomy" id="2980108"/>
    <lineage>
        <taxon>Bacteria</taxon>
        <taxon>Pseudomonadati</taxon>
        <taxon>Pseudomonadota</taxon>
        <taxon>Alphaproteobacteria</taxon>
        <taxon>Rhodobacterales</taxon>
        <taxon>Roseobacteraceae</taxon>
        <taxon>Roseovarius</taxon>
    </lineage>
</organism>